<keyword evidence="1" id="KW-0472">Membrane</keyword>
<evidence type="ECO:0000313" key="3">
    <source>
        <dbReference type="Proteomes" id="UP000249390"/>
    </source>
</evidence>
<dbReference type="EMBL" id="NQVE01000217">
    <property type="protein sequence ID" value="RAL37079.1"/>
    <property type="molecule type" value="Genomic_DNA"/>
</dbReference>
<dbReference type="Proteomes" id="UP000249390">
    <property type="component" value="Unassembled WGS sequence"/>
</dbReference>
<keyword evidence="1" id="KW-1133">Transmembrane helix</keyword>
<feature type="transmembrane region" description="Helical" evidence="1">
    <location>
        <begin position="86"/>
        <end position="110"/>
    </location>
</feature>
<evidence type="ECO:0000256" key="1">
    <source>
        <dbReference type="SAM" id="Phobius"/>
    </source>
</evidence>
<name>A0A328CYG3_9ASTE</name>
<organism evidence="2 3">
    <name type="scientific">Cuscuta australis</name>
    <dbReference type="NCBI Taxonomy" id="267555"/>
    <lineage>
        <taxon>Eukaryota</taxon>
        <taxon>Viridiplantae</taxon>
        <taxon>Streptophyta</taxon>
        <taxon>Embryophyta</taxon>
        <taxon>Tracheophyta</taxon>
        <taxon>Spermatophyta</taxon>
        <taxon>Magnoliopsida</taxon>
        <taxon>eudicotyledons</taxon>
        <taxon>Gunneridae</taxon>
        <taxon>Pentapetalae</taxon>
        <taxon>asterids</taxon>
        <taxon>lamiids</taxon>
        <taxon>Solanales</taxon>
        <taxon>Convolvulaceae</taxon>
        <taxon>Cuscuteae</taxon>
        <taxon>Cuscuta</taxon>
        <taxon>Cuscuta subgen. Grammica</taxon>
        <taxon>Cuscuta sect. Cleistogrammica</taxon>
    </lineage>
</organism>
<dbReference type="AlphaFoldDB" id="A0A328CYG3"/>
<proteinExistence type="predicted"/>
<protein>
    <submittedName>
        <fullName evidence="2">Uncharacterized protein</fullName>
    </submittedName>
</protein>
<evidence type="ECO:0000313" key="2">
    <source>
        <dbReference type="EMBL" id="RAL37079.1"/>
    </source>
</evidence>
<gene>
    <name evidence="2" type="ORF">DM860_004001</name>
</gene>
<keyword evidence="1" id="KW-0812">Transmembrane</keyword>
<feature type="transmembrane region" description="Helical" evidence="1">
    <location>
        <begin position="116"/>
        <end position="134"/>
    </location>
</feature>
<sequence length="209" mass="23930">MHQLLGVMDIVNPEALQRSLERNLRSILQNYKMNVDLAEGISPHHPALEIKRSRELIGDIHHTDKNLSQILDTSSKLNWWAPPMHIHVAFLIMRAPVMLASVVSFMFLAYEMFIHVRIPSFLMVYSCVNGRILVIRNMYSIRGLSTSGIAPRPQWSTINDLLSAMSTINQVQSDKIWLTSKAVDEALQLERESKELNEYKILITSVDHL</sequence>
<reference evidence="2 3" key="1">
    <citation type="submission" date="2018-06" db="EMBL/GenBank/DDBJ databases">
        <title>The Genome of Cuscuta australis (Dodder) Provides Insight into the Evolution of Plant Parasitism.</title>
        <authorList>
            <person name="Liu H."/>
        </authorList>
    </citation>
    <scope>NUCLEOTIDE SEQUENCE [LARGE SCALE GENOMIC DNA]</scope>
    <source>
        <strain evidence="3">cv. Yunnan</strain>
        <tissue evidence="2">Vines</tissue>
    </source>
</reference>
<keyword evidence="3" id="KW-1185">Reference proteome</keyword>
<comment type="caution">
    <text evidence="2">The sequence shown here is derived from an EMBL/GenBank/DDBJ whole genome shotgun (WGS) entry which is preliminary data.</text>
</comment>
<accession>A0A328CYG3</accession>